<proteinExistence type="predicted"/>
<reference evidence="2 3" key="1">
    <citation type="journal article" date="2015" name="Biotechnol. Biofuels">
        <title>Enhanced degradation of softwood versus hardwood by the white-rot fungus Pycnoporus coccineus.</title>
        <authorList>
            <person name="Couturier M."/>
            <person name="Navarro D."/>
            <person name="Chevret D."/>
            <person name="Henrissat B."/>
            <person name="Piumi F."/>
            <person name="Ruiz-Duenas F.J."/>
            <person name="Martinez A.T."/>
            <person name="Grigoriev I.V."/>
            <person name="Riley R."/>
            <person name="Lipzen A."/>
            <person name="Berrin J.G."/>
            <person name="Master E.R."/>
            <person name="Rosso M.N."/>
        </authorList>
    </citation>
    <scope>NUCLEOTIDE SEQUENCE [LARGE SCALE GENOMIC DNA]</scope>
    <source>
        <strain evidence="2 3">BRFM310</strain>
    </source>
</reference>
<organism evidence="2 3">
    <name type="scientific">Trametes coccinea (strain BRFM310)</name>
    <name type="common">Pycnoporus coccineus</name>
    <dbReference type="NCBI Taxonomy" id="1353009"/>
    <lineage>
        <taxon>Eukaryota</taxon>
        <taxon>Fungi</taxon>
        <taxon>Dikarya</taxon>
        <taxon>Basidiomycota</taxon>
        <taxon>Agaricomycotina</taxon>
        <taxon>Agaricomycetes</taxon>
        <taxon>Polyporales</taxon>
        <taxon>Polyporaceae</taxon>
        <taxon>Trametes</taxon>
    </lineage>
</organism>
<protein>
    <recommendedName>
        <fullName evidence="1">DUF6532 domain-containing protein</fullName>
    </recommendedName>
</protein>
<dbReference type="OrthoDB" id="2749024at2759"/>
<dbReference type="STRING" id="1353009.A0A1Y2IM42"/>
<gene>
    <name evidence="2" type="ORF">PYCCODRAFT_1425342</name>
</gene>
<evidence type="ECO:0000259" key="1">
    <source>
        <dbReference type="Pfam" id="PF20149"/>
    </source>
</evidence>
<dbReference type="InterPro" id="IPR045341">
    <property type="entry name" value="DUF6532"/>
</dbReference>
<evidence type="ECO:0000313" key="3">
    <source>
        <dbReference type="Proteomes" id="UP000193067"/>
    </source>
</evidence>
<accession>A0A1Y2IM42</accession>
<dbReference type="AlphaFoldDB" id="A0A1Y2IM42"/>
<feature type="domain" description="DUF6532" evidence="1">
    <location>
        <begin position="6"/>
        <end position="133"/>
    </location>
</feature>
<keyword evidence="3" id="KW-1185">Reference proteome</keyword>
<sequence>MSSLTTAYGLECGAREHVNWLKDSLRYIYPGDFKKDTVEAQKPFLRPIFVQVIRAGFFNNGRSIGTVLSQHFSSSDPARADEKELPVPMLALASTAIFASIADYEFDVYDAAEFSADAFADVYAENVRLLEHIKAHGPKKFHALMHRLYSEIRQYQDTGPLEPSRHPQPR</sequence>
<dbReference type="Proteomes" id="UP000193067">
    <property type="component" value="Unassembled WGS sequence"/>
</dbReference>
<dbReference type="EMBL" id="KZ084106">
    <property type="protein sequence ID" value="OSD02198.1"/>
    <property type="molecule type" value="Genomic_DNA"/>
</dbReference>
<name>A0A1Y2IM42_TRAC3</name>
<evidence type="ECO:0000313" key="2">
    <source>
        <dbReference type="EMBL" id="OSD02198.1"/>
    </source>
</evidence>
<dbReference type="Pfam" id="PF20149">
    <property type="entry name" value="DUF6532"/>
    <property type="match status" value="1"/>
</dbReference>